<evidence type="ECO:0000256" key="3">
    <source>
        <dbReference type="SAM" id="MobiDB-lite"/>
    </source>
</evidence>
<dbReference type="EMBL" id="CP081864">
    <property type="protein sequence ID" value="QZN95563.1"/>
    <property type="molecule type" value="Genomic_DNA"/>
</dbReference>
<feature type="region of interest" description="Disordered" evidence="3">
    <location>
        <begin position="1"/>
        <end position="22"/>
    </location>
</feature>
<accession>A0ABX9AK64</accession>
<keyword evidence="6" id="KW-1185">Reference proteome</keyword>
<dbReference type="InterPro" id="IPR050109">
    <property type="entry name" value="HTH-type_TetR-like_transc_reg"/>
</dbReference>
<organism evidence="5 6">
    <name type="scientific">Symbiopectobacterium purcellii</name>
    <dbReference type="NCBI Taxonomy" id="2871826"/>
    <lineage>
        <taxon>Bacteria</taxon>
        <taxon>Pseudomonadati</taxon>
        <taxon>Pseudomonadota</taxon>
        <taxon>Gammaproteobacteria</taxon>
        <taxon>Enterobacterales</taxon>
        <taxon>Enterobacteriaceae</taxon>
    </lineage>
</organism>
<dbReference type="Pfam" id="PF14246">
    <property type="entry name" value="TetR_C_7"/>
    <property type="match status" value="1"/>
</dbReference>
<evidence type="ECO:0000256" key="2">
    <source>
        <dbReference type="PROSITE-ProRule" id="PRU00335"/>
    </source>
</evidence>
<feature type="DNA-binding region" description="H-T-H motif" evidence="2">
    <location>
        <begin position="44"/>
        <end position="63"/>
    </location>
</feature>
<dbReference type="PANTHER" id="PTHR30055:SF223">
    <property type="entry name" value="HTH-TYPE TRANSCRIPTIONAL REGULATOR UIDR"/>
    <property type="match status" value="1"/>
</dbReference>
<dbReference type="SUPFAM" id="SSF46689">
    <property type="entry name" value="Homeodomain-like"/>
    <property type="match status" value="1"/>
</dbReference>
<reference evidence="5 6" key="1">
    <citation type="submission" date="2021-08" db="EMBL/GenBank/DDBJ databases">
        <title>Culture and genomic analysis of Symbiopectobacterium purcellii sp. nov. gen. nov., isolated from the leafhopper Empoasca decipiens.</title>
        <authorList>
            <person name="Nadal-Jimenez P."/>
            <person name="Siozios S."/>
            <person name="Halliday N."/>
            <person name="Camara M."/>
            <person name="Hurst G.D.D."/>
        </authorList>
    </citation>
    <scope>NUCLEOTIDE SEQUENCE [LARGE SCALE GENOMIC DNA]</scope>
    <source>
        <strain evidence="5 6">SyEd1</strain>
    </source>
</reference>
<evidence type="ECO:0000259" key="4">
    <source>
        <dbReference type="PROSITE" id="PS50977"/>
    </source>
</evidence>
<evidence type="ECO:0000313" key="5">
    <source>
        <dbReference type="EMBL" id="QZN95563.1"/>
    </source>
</evidence>
<dbReference type="PANTHER" id="PTHR30055">
    <property type="entry name" value="HTH-TYPE TRANSCRIPTIONAL REGULATOR RUTR"/>
    <property type="match status" value="1"/>
</dbReference>
<dbReference type="InterPro" id="IPR036271">
    <property type="entry name" value="Tet_transcr_reg_TetR-rel_C_sf"/>
</dbReference>
<dbReference type="Proteomes" id="UP000825886">
    <property type="component" value="Chromosome"/>
</dbReference>
<keyword evidence="1 2" id="KW-0238">DNA-binding</keyword>
<evidence type="ECO:0000256" key="1">
    <source>
        <dbReference type="ARBA" id="ARBA00023125"/>
    </source>
</evidence>
<gene>
    <name evidence="5" type="ORF">K6K13_20765</name>
</gene>
<dbReference type="Gene3D" id="1.10.357.10">
    <property type="entry name" value="Tetracycline Repressor, domain 2"/>
    <property type="match status" value="1"/>
</dbReference>
<protein>
    <submittedName>
        <fullName evidence="5">TetR/AcrR family transcriptional regulator</fullName>
    </submittedName>
</protein>
<dbReference type="RefSeq" id="WP_222158655.1">
    <property type="nucleotide sequence ID" value="NZ_CP081864.1"/>
</dbReference>
<evidence type="ECO:0000313" key="6">
    <source>
        <dbReference type="Proteomes" id="UP000825886"/>
    </source>
</evidence>
<dbReference type="PROSITE" id="PS50977">
    <property type="entry name" value="HTH_TETR_2"/>
    <property type="match status" value="1"/>
</dbReference>
<sequence length="213" mass="23967">MDEKEAPQTERSRGPSTNKTEQTRKKIIAAALDVFINQGFSDARVADICKKAGVAKGSMYNYFQTKESLFESVLQEFIATARIELQSGHRRQDETIKQYLKRVLLPVMQTLESSGRAQIARLVIVESDRFPSLAEAYVREVHQPLIDALRPLLDVALQEGELKNDGLVRYPHLLLASNWIGMIHNGMLCASSPLNLGELFEIGLDTFFDDSKK</sequence>
<proteinExistence type="predicted"/>
<name>A0ABX9AK64_9ENTR</name>
<dbReference type="InterPro" id="IPR001647">
    <property type="entry name" value="HTH_TetR"/>
</dbReference>
<dbReference type="Pfam" id="PF00440">
    <property type="entry name" value="TetR_N"/>
    <property type="match status" value="1"/>
</dbReference>
<feature type="domain" description="HTH tetR-type" evidence="4">
    <location>
        <begin position="21"/>
        <end position="81"/>
    </location>
</feature>
<dbReference type="InterPro" id="IPR039536">
    <property type="entry name" value="TetR_C_Proteobacteria"/>
</dbReference>
<dbReference type="PRINTS" id="PR00455">
    <property type="entry name" value="HTHTETR"/>
</dbReference>
<dbReference type="SUPFAM" id="SSF48498">
    <property type="entry name" value="Tetracyclin repressor-like, C-terminal domain"/>
    <property type="match status" value="1"/>
</dbReference>
<dbReference type="InterPro" id="IPR009057">
    <property type="entry name" value="Homeodomain-like_sf"/>
</dbReference>
<feature type="compositionally biased region" description="Basic and acidic residues" evidence="3">
    <location>
        <begin position="1"/>
        <end position="13"/>
    </location>
</feature>